<feature type="compositionally biased region" description="Polar residues" evidence="1">
    <location>
        <begin position="116"/>
        <end position="126"/>
    </location>
</feature>
<dbReference type="RefSeq" id="WP_010886122.1">
    <property type="nucleotide sequence ID" value="NC_000962.3"/>
</dbReference>
<evidence type="ECO:0000256" key="1">
    <source>
        <dbReference type="SAM" id="MobiDB-lite"/>
    </source>
</evidence>
<feature type="compositionally biased region" description="Polar residues" evidence="1">
    <location>
        <begin position="58"/>
        <end position="69"/>
    </location>
</feature>
<dbReference type="PhylomeDB" id="L0T9U5"/>
<dbReference type="STRING" id="83332.Rv1575"/>
<keyword evidence="3" id="KW-1185">Reference proteome</keyword>
<feature type="region of interest" description="Disordered" evidence="1">
    <location>
        <begin position="49"/>
        <end position="72"/>
    </location>
</feature>
<dbReference type="AlphaFoldDB" id="L0T9U5"/>
<feature type="region of interest" description="Disordered" evidence="1">
    <location>
        <begin position="94"/>
        <end position="138"/>
    </location>
</feature>
<dbReference type="InParanoid" id="L0T9U5"/>
<dbReference type="RefSeq" id="NP_216091.2">
    <property type="nucleotide sequence ID" value="NC_000962.3"/>
</dbReference>
<dbReference type="EMBL" id="AL123456">
    <property type="protein sequence ID" value="CCP44339.1"/>
    <property type="molecule type" value="Genomic_DNA"/>
</dbReference>
<gene>
    <name evidence="2" type="ordered locus">Rv1575</name>
</gene>
<evidence type="ECO:0000313" key="3">
    <source>
        <dbReference type="Proteomes" id="UP000001584"/>
    </source>
</evidence>
<accession>L0T9U5</accession>
<proteinExistence type="predicted"/>
<evidence type="ECO:0000313" key="2">
    <source>
        <dbReference type="EMBL" id="CCP44339.1"/>
    </source>
</evidence>
<dbReference type="Proteomes" id="UP000001584">
    <property type="component" value="Chromosome"/>
</dbReference>
<organism evidence="2 3">
    <name type="scientific">Mycobacterium tuberculosis (strain ATCC 25618 / H37Rv)</name>
    <dbReference type="NCBI Taxonomy" id="83332"/>
    <lineage>
        <taxon>Bacteria</taxon>
        <taxon>Bacillati</taxon>
        <taxon>Actinomycetota</taxon>
        <taxon>Actinomycetes</taxon>
        <taxon>Mycobacteriales</taxon>
        <taxon>Mycobacteriaceae</taxon>
        <taxon>Mycobacterium</taxon>
        <taxon>Mycobacterium tuberculosis complex</taxon>
    </lineage>
</organism>
<name>L0T9U5_MYCTU</name>
<dbReference type="KEGG" id="mtu:Rv1575"/>
<sequence>MEPKPSQRHTDKEVGAALGISAGTYKRLKRIDNATRSDDKEIRLFAEKQMAPLAAGSPSWNGRKPSSGNRKAATMAARLDILAWGPWAPSQNRSVVRRKQTLLSAQPSASPPAPTGGSNESTTQPAASWRVGGPAPLSRGRPRLALSYLRGSLHLQNSKRVAHQHI</sequence>
<dbReference type="GeneID" id="886335"/>
<protein>
    <submittedName>
        <fullName evidence="2">Probable PhiRv1 phage protein</fullName>
    </submittedName>
</protein>
<reference evidence="2 3" key="1">
    <citation type="journal article" date="1998" name="Nature">
        <title>Deciphering the biology of Mycobacterium tuberculosis from the complete genome sequence.</title>
        <authorList>
            <person name="Cole S.T."/>
            <person name="Brosch R."/>
            <person name="Parkhill J."/>
            <person name="Garnier T."/>
            <person name="Churcher C."/>
            <person name="Harris D."/>
            <person name="Gordon S.V."/>
            <person name="Eiglmeier K."/>
            <person name="Gas S."/>
            <person name="Barry C.E.III."/>
            <person name="Tekaia F."/>
            <person name="Badcock K."/>
            <person name="Basham D."/>
            <person name="Brown D."/>
            <person name="Chillingworth T."/>
            <person name="Connor R."/>
            <person name="Davies R."/>
            <person name="Devlin K."/>
            <person name="Feltwell T."/>
            <person name="Gentles S."/>
            <person name="Hamlin N."/>
            <person name="Holroyd S."/>
            <person name="Hornsby T."/>
            <person name="Jagels K."/>
            <person name="Krogh A."/>
            <person name="McLean J."/>
            <person name="Moule S."/>
            <person name="Murphy L."/>
            <person name="Oliver K."/>
            <person name="Osborne J."/>
            <person name="Quail M.A."/>
            <person name="Rajandream M.A."/>
            <person name="Rogers J."/>
            <person name="Rutter S."/>
            <person name="Seeger K."/>
            <person name="Skelton J."/>
            <person name="Squares R."/>
            <person name="Squares S."/>
            <person name="Sulston J.E."/>
            <person name="Taylor K."/>
            <person name="Whitehead S."/>
            <person name="Barrell B.G."/>
        </authorList>
    </citation>
    <scope>NUCLEOTIDE SEQUENCE [LARGE SCALE GENOMIC DNA]</scope>
    <source>
        <strain evidence="3">ATCC 25618 / H37Rv</strain>
    </source>
</reference>
<dbReference type="PaxDb" id="83332-Rv1575"/>